<evidence type="ECO:0000256" key="3">
    <source>
        <dbReference type="ARBA" id="ARBA00022448"/>
    </source>
</evidence>
<evidence type="ECO:0000256" key="6">
    <source>
        <dbReference type="ARBA" id="ARBA00022840"/>
    </source>
</evidence>
<dbReference type="EMBL" id="JABWDC010000107">
    <property type="protein sequence ID" value="NUN87959.1"/>
    <property type="molecule type" value="Genomic_DNA"/>
</dbReference>
<evidence type="ECO:0000256" key="5">
    <source>
        <dbReference type="ARBA" id="ARBA00022741"/>
    </source>
</evidence>
<dbReference type="InterPro" id="IPR027417">
    <property type="entry name" value="P-loop_NTPase"/>
</dbReference>
<dbReference type="SUPFAM" id="SSF52540">
    <property type="entry name" value="P-loop containing nucleoside triphosphate hydrolases"/>
    <property type="match status" value="1"/>
</dbReference>
<evidence type="ECO:0000313" key="12">
    <source>
        <dbReference type="Proteomes" id="UP000554488"/>
    </source>
</evidence>
<dbReference type="PANTHER" id="PTHR43297">
    <property type="entry name" value="OLIGOPEPTIDE TRANSPORT ATP-BINDING PROTEIN APPD"/>
    <property type="match status" value="1"/>
</dbReference>
<evidence type="ECO:0000256" key="1">
    <source>
        <dbReference type="ARBA" id="ARBA00004202"/>
    </source>
</evidence>
<feature type="domain" description="ABC transporter" evidence="8">
    <location>
        <begin position="5"/>
        <end position="257"/>
    </location>
</feature>
<dbReference type="PROSITE" id="PS00211">
    <property type="entry name" value="ABC_TRANSPORTER_1"/>
    <property type="match status" value="1"/>
</dbReference>
<name>A0A414QP88_9FIRM</name>
<dbReference type="RefSeq" id="WP_118199186.1">
    <property type="nucleotide sequence ID" value="NZ_CAXSNH010000017.1"/>
</dbReference>
<dbReference type="GO" id="GO:0005524">
    <property type="term" value="F:ATP binding"/>
    <property type="evidence" value="ECO:0007669"/>
    <property type="project" value="UniProtKB-KW"/>
</dbReference>
<dbReference type="InterPro" id="IPR003593">
    <property type="entry name" value="AAA+_ATPase"/>
</dbReference>
<reference evidence="9 12" key="3">
    <citation type="submission" date="2020-07" db="EMBL/GenBank/DDBJ databases">
        <title>Bacterial metabolism rescues the inhibition of intestinal drug absorption by food and drug additives.</title>
        <authorList>
            <person name="Zou L."/>
            <person name="Spanogiannopoulos P."/>
            <person name="Chien H.-C."/>
            <person name="Pieper L.M."/>
            <person name="Cai W."/>
            <person name="Khuri N."/>
            <person name="Pottel J."/>
            <person name="Vora B."/>
            <person name="Ni Z."/>
            <person name="Tsakalozou E."/>
            <person name="Zhang W."/>
            <person name="Shoichet B.K."/>
            <person name="Giacomini K.M."/>
            <person name="Turnbaugh P.J."/>
        </authorList>
    </citation>
    <scope>NUCLEOTIDE SEQUENCE [LARGE SCALE GENOMIC DNA]</scope>
    <source>
        <strain evidence="9 12">F22</strain>
    </source>
</reference>
<dbReference type="Proteomes" id="UP000284579">
    <property type="component" value="Unassembled WGS sequence"/>
</dbReference>
<organism evidence="10 11">
    <name type="scientific">Coprococcus comes</name>
    <dbReference type="NCBI Taxonomy" id="410072"/>
    <lineage>
        <taxon>Bacteria</taxon>
        <taxon>Bacillati</taxon>
        <taxon>Bacillota</taxon>
        <taxon>Clostridia</taxon>
        <taxon>Lachnospirales</taxon>
        <taxon>Lachnospiraceae</taxon>
        <taxon>Coprococcus</taxon>
    </lineage>
</organism>
<gene>
    <name evidence="10" type="ORF">DW656_11100</name>
    <name evidence="9" type="ORF">HUU93_15455</name>
</gene>
<keyword evidence="6 10" id="KW-0067">ATP-binding</keyword>
<dbReference type="Pfam" id="PF00005">
    <property type="entry name" value="ABC_tran"/>
    <property type="match status" value="1"/>
</dbReference>
<dbReference type="InterPro" id="IPR017871">
    <property type="entry name" value="ABC_transporter-like_CS"/>
</dbReference>
<dbReference type="SMART" id="SM00382">
    <property type="entry name" value="AAA"/>
    <property type="match status" value="1"/>
</dbReference>
<dbReference type="GeneID" id="92824783"/>
<keyword evidence="4" id="KW-1003">Cell membrane</keyword>
<dbReference type="GO" id="GO:0005886">
    <property type="term" value="C:plasma membrane"/>
    <property type="evidence" value="ECO:0007669"/>
    <property type="project" value="UniProtKB-SubCell"/>
</dbReference>
<evidence type="ECO:0000313" key="11">
    <source>
        <dbReference type="Proteomes" id="UP000284579"/>
    </source>
</evidence>
<dbReference type="NCBIfam" id="TIGR01727">
    <property type="entry name" value="oligo_HPY"/>
    <property type="match status" value="1"/>
</dbReference>
<dbReference type="FunFam" id="3.40.50.300:FF:000016">
    <property type="entry name" value="Oligopeptide ABC transporter ATP-binding component"/>
    <property type="match status" value="1"/>
</dbReference>
<keyword evidence="3" id="KW-0813">Transport</keyword>
<dbReference type="InterPro" id="IPR050388">
    <property type="entry name" value="ABC_Ni/Peptide_Import"/>
</dbReference>
<proteinExistence type="inferred from homology"/>
<dbReference type="InterPro" id="IPR003439">
    <property type="entry name" value="ABC_transporter-like_ATP-bd"/>
</dbReference>
<dbReference type="GO" id="GO:0016887">
    <property type="term" value="F:ATP hydrolysis activity"/>
    <property type="evidence" value="ECO:0007669"/>
    <property type="project" value="InterPro"/>
</dbReference>
<comment type="subcellular location">
    <subcellularLocation>
        <location evidence="1">Cell membrane</location>
        <topology evidence="1">Peripheral membrane protein</topology>
    </subcellularLocation>
</comment>
<dbReference type="Proteomes" id="UP000554488">
    <property type="component" value="Unassembled WGS sequence"/>
</dbReference>
<dbReference type="PROSITE" id="PS50893">
    <property type="entry name" value="ABC_TRANSPORTER_2"/>
    <property type="match status" value="1"/>
</dbReference>
<evidence type="ECO:0000256" key="7">
    <source>
        <dbReference type="ARBA" id="ARBA00023136"/>
    </source>
</evidence>
<evidence type="ECO:0000259" key="8">
    <source>
        <dbReference type="PROSITE" id="PS50893"/>
    </source>
</evidence>
<sequence>MEKLLEVENLSVSYFTYAGEVQSVRGISFDVKKGKTTALVGESGCGKSVTAKSLMGLIEKPGKVKPESKIIYQGKELTGYTEKEWNTFRGKECSMVFQDALVSLNPTMKVGKQIAENLKNHESSLSKEEIYQKSLEMLKQTGVPDPEGCMNKYPHELSGGMRQRVMIACAMVTHPQLLIADEPTTALDVTIQAQIIALMEELQEKLGMSIIIITHDLGVVADMADEIIVMYAGEIVERGTARDIFYHQQHPYTWALLQSVPRIDDEDKTILNTIEGNIPDMIYPPKGCSFCTRCPYAMKICEEEKPKVTHITDEHSVACWLMDPRADRSGVPFGRTDA</sequence>
<evidence type="ECO:0000313" key="10">
    <source>
        <dbReference type="EMBL" id="RHF82530.1"/>
    </source>
</evidence>
<keyword evidence="7" id="KW-0472">Membrane</keyword>
<evidence type="ECO:0000256" key="2">
    <source>
        <dbReference type="ARBA" id="ARBA00005417"/>
    </source>
</evidence>
<dbReference type="CDD" id="cd03257">
    <property type="entry name" value="ABC_NikE_OppD_transporters"/>
    <property type="match status" value="1"/>
</dbReference>
<reference evidence="9 12" key="2">
    <citation type="submission" date="2020-04" db="EMBL/GenBank/DDBJ databases">
        <authorList>
            <person name="Pieper L."/>
        </authorList>
    </citation>
    <scope>NUCLEOTIDE SEQUENCE [LARGE SCALE GENOMIC DNA]</scope>
    <source>
        <strain evidence="9 12">F22</strain>
    </source>
</reference>
<dbReference type="EMBL" id="QRHO01000014">
    <property type="protein sequence ID" value="RHF82530.1"/>
    <property type="molecule type" value="Genomic_DNA"/>
</dbReference>
<reference evidence="10 11" key="1">
    <citation type="submission" date="2018-08" db="EMBL/GenBank/DDBJ databases">
        <title>A genome reference for cultivated species of the human gut microbiota.</title>
        <authorList>
            <person name="Zou Y."/>
            <person name="Xue W."/>
            <person name="Luo G."/>
        </authorList>
    </citation>
    <scope>NUCLEOTIDE SEQUENCE [LARGE SCALE GENOMIC DNA]</scope>
    <source>
        <strain evidence="10 11">AM23-3</strain>
    </source>
</reference>
<dbReference type="GO" id="GO:0015833">
    <property type="term" value="P:peptide transport"/>
    <property type="evidence" value="ECO:0007669"/>
    <property type="project" value="InterPro"/>
</dbReference>
<dbReference type="Gene3D" id="3.40.50.300">
    <property type="entry name" value="P-loop containing nucleotide triphosphate hydrolases"/>
    <property type="match status" value="1"/>
</dbReference>
<evidence type="ECO:0000313" key="9">
    <source>
        <dbReference type="EMBL" id="NUN87959.1"/>
    </source>
</evidence>
<accession>A0A414QP88</accession>
<dbReference type="PANTHER" id="PTHR43297:SF2">
    <property type="entry name" value="DIPEPTIDE TRANSPORT ATP-BINDING PROTEIN DPPD"/>
    <property type="match status" value="1"/>
</dbReference>
<dbReference type="Pfam" id="PF08352">
    <property type="entry name" value="oligo_HPY"/>
    <property type="match status" value="1"/>
</dbReference>
<comment type="similarity">
    <text evidence="2">Belongs to the ABC transporter superfamily.</text>
</comment>
<keyword evidence="5" id="KW-0547">Nucleotide-binding</keyword>
<comment type="caution">
    <text evidence="10">The sequence shown here is derived from an EMBL/GenBank/DDBJ whole genome shotgun (WGS) entry which is preliminary data.</text>
</comment>
<protein>
    <submittedName>
        <fullName evidence="10">ABC transporter ATP-binding protein</fullName>
    </submittedName>
</protein>
<evidence type="ECO:0000256" key="4">
    <source>
        <dbReference type="ARBA" id="ARBA00022475"/>
    </source>
</evidence>
<dbReference type="AlphaFoldDB" id="A0A414QP88"/>
<dbReference type="InterPro" id="IPR013563">
    <property type="entry name" value="Oligopep_ABC_C"/>
</dbReference>